<reference evidence="1 2" key="1">
    <citation type="submission" date="2017-07" db="EMBL/GenBank/DDBJ databases">
        <authorList>
            <person name="Sun Z.S."/>
            <person name="Albrecht U."/>
            <person name="Echele G."/>
            <person name="Lee C.C."/>
        </authorList>
    </citation>
    <scope>NUCLEOTIDE SEQUENCE [LARGE SCALE GENOMIC DNA]</scope>
    <source>
        <strain evidence="1 2">P16-029</strain>
    </source>
</reference>
<gene>
    <name evidence="1" type="ORF">CHT91_06815</name>
</gene>
<dbReference type="EMBL" id="NOWI01000005">
    <property type="protein sequence ID" value="RFT44536.1"/>
    <property type="molecule type" value="Genomic_DNA"/>
</dbReference>
<protein>
    <submittedName>
        <fullName evidence="1">Uncharacterized protein</fullName>
    </submittedName>
</protein>
<dbReference type="STRING" id="33010.BFS79_03675"/>
<dbReference type="AlphaFoldDB" id="A0A1B9VQ95"/>
<comment type="caution">
    <text evidence="1">The sequence shown here is derived from an EMBL/GenBank/DDBJ whole genome shotgun (WGS) entry which is preliminary data.</text>
</comment>
<sequence length="66" mass="7736">MKFGIRTPSLSRTISARTRGRVTRTVKRTLIPGYGRKGMGWLRDPRRAAYNKVYRKTTMRFGDLFK</sequence>
<dbReference type="Proteomes" id="UP000259211">
    <property type="component" value="Unassembled WGS sequence"/>
</dbReference>
<evidence type="ECO:0000313" key="1">
    <source>
        <dbReference type="EMBL" id="RFT44536.1"/>
    </source>
</evidence>
<dbReference type="OrthoDB" id="9816323at2"/>
<proteinExistence type="predicted"/>
<dbReference type="eggNOG" id="ENOG5032Y79">
    <property type="taxonomic scope" value="Bacteria"/>
</dbReference>
<dbReference type="GeneID" id="29842572"/>
<accession>A0A1B9VQ95</accession>
<name>A0A1B9VQ95_9ACTN</name>
<evidence type="ECO:0000313" key="2">
    <source>
        <dbReference type="Proteomes" id="UP000259211"/>
    </source>
</evidence>
<dbReference type="RefSeq" id="WP_004811914.1">
    <property type="nucleotide sequence ID" value="NZ_AP024308.1"/>
</dbReference>
<organism evidence="1 2">
    <name type="scientific">Cutibacterium avidum</name>
    <dbReference type="NCBI Taxonomy" id="33010"/>
    <lineage>
        <taxon>Bacteria</taxon>
        <taxon>Bacillati</taxon>
        <taxon>Actinomycetota</taxon>
        <taxon>Actinomycetes</taxon>
        <taxon>Propionibacteriales</taxon>
        <taxon>Propionibacteriaceae</taxon>
        <taxon>Cutibacterium</taxon>
    </lineage>
</organism>